<dbReference type="Proteomes" id="UP001165293">
    <property type="component" value="Unassembled WGS sequence"/>
</dbReference>
<reference evidence="3" key="1">
    <citation type="submission" date="2021-10" db="EMBL/GenBank/DDBJ databases">
        <authorList>
            <person name="Lyu M."/>
            <person name="Wang X."/>
            <person name="Meng X."/>
            <person name="Xu K."/>
        </authorList>
    </citation>
    <scope>NUCLEOTIDE SEQUENCE</scope>
    <source>
        <strain evidence="3">A6</strain>
    </source>
</reference>
<sequence>MTTRLRFAMQCLALACAALIAMSAFAQQNAAPAATPLPAWDQLTPAQRETLIAPVRDRWNDADAEHRQRTMDHAQRWATMSPEERQAARKGMHRWSNMSPEQRDHARELYDRMRSMPPDQRRALKEKWRAMTPEQKKAWLEANPPKP</sequence>
<gene>
    <name evidence="3" type="ORF">LK996_13340</name>
</gene>
<evidence type="ECO:0000256" key="1">
    <source>
        <dbReference type="SAM" id="MobiDB-lite"/>
    </source>
</evidence>
<evidence type="ECO:0000313" key="4">
    <source>
        <dbReference type="Proteomes" id="UP001165293"/>
    </source>
</evidence>
<keyword evidence="4" id="KW-1185">Reference proteome</keyword>
<feature type="signal peptide" evidence="2">
    <location>
        <begin position="1"/>
        <end position="26"/>
    </location>
</feature>
<evidence type="ECO:0000256" key="2">
    <source>
        <dbReference type="SAM" id="SignalP"/>
    </source>
</evidence>
<evidence type="ECO:0000313" key="3">
    <source>
        <dbReference type="EMBL" id="MCC8364056.1"/>
    </source>
</evidence>
<protein>
    <submittedName>
        <fullName evidence="3">DUF3106 domain-containing protein</fullName>
    </submittedName>
</protein>
<feature type="chain" id="PRO_5045797430" evidence="2">
    <location>
        <begin position="27"/>
        <end position="147"/>
    </location>
</feature>
<keyword evidence="2" id="KW-0732">Signal</keyword>
<accession>A0ABS8JKC1</accession>
<proteinExistence type="predicted"/>
<dbReference type="RefSeq" id="WP_230527845.1">
    <property type="nucleotide sequence ID" value="NZ_JAJGAK010000003.1"/>
</dbReference>
<comment type="caution">
    <text evidence="3">The sequence shown here is derived from an EMBL/GenBank/DDBJ whole genome shotgun (WGS) entry which is preliminary data.</text>
</comment>
<name>A0ABS8JKC1_9GAMM</name>
<dbReference type="Pfam" id="PF11304">
    <property type="entry name" value="DUF3106"/>
    <property type="match status" value="1"/>
</dbReference>
<dbReference type="EMBL" id="JAJGAK010000003">
    <property type="protein sequence ID" value="MCC8364056.1"/>
    <property type="molecule type" value="Genomic_DNA"/>
</dbReference>
<dbReference type="InterPro" id="IPR021455">
    <property type="entry name" value="DUF3106"/>
</dbReference>
<feature type="compositionally biased region" description="Basic and acidic residues" evidence="1">
    <location>
        <begin position="101"/>
        <end position="121"/>
    </location>
</feature>
<feature type="region of interest" description="Disordered" evidence="1">
    <location>
        <begin position="63"/>
        <end position="121"/>
    </location>
</feature>
<organism evidence="3 4">
    <name type="scientific">Noviluteimonas lactosilytica</name>
    <dbReference type="NCBI Taxonomy" id="2888523"/>
    <lineage>
        <taxon>Bacteria</taxon>
        <taxon>Pseudomonadati</taxon>
        <taxon>Pseudomonadota</taxon>
        <taxon>Gammaproteobacteria</taxon>
        <taxon>Lysobacterales</taxon>
        <taxon>Lysobacteraceae</taxon>
        <taxon>Noviluteimonas</taxon>
    </lineage>
</organism>
<feature type="compositionally biased region" description="Basic and acidic residues" evidence="1">
    <location>
        <begin position="63"/>
        <end position="75"/>
    </location>
</feature>